<dbReference type="SUPFAM" id="SSF46689">
    <property type="entry name" value="Homeodomain-like"/>
    <property type="match status" value="1"/>
</dbReference>
<dbReference type="InParanoid" id="D8M6C2"/>
<evidence type="ECO:0000259" key="2">
    <source>
        <dbReference type="Pfam" id="PF15963"/>
    </source>
</evidence>
<reference evidence="3" key="1">
    <citation type="submission" date="2010-02" db="EMBL/GenBank/DDBJ databases">
        <title>Sequencing and annotation of the Blastocystis hominis genome.</title>
        <authorList>
            <person name="Wincker P."/>
        </authorList>
    </citation>
    <scope>NUCLEOTIDE SEQUENCE</scope>
    <source>
        <strain evidence="3">Singapore isolate B</strain>
    </source>
</reference>
<dbReference type="GeneID" id="24922789"/>
<sequence>MRKGDRWSNTISVSAKQWVCEYKRKRHKIGKMYKNTEPTVSQENIKSLGDFIRFTNEGIPTRAEQLKRDRKLYETGNLPQAASSSSGATLQGEVVGTIESHRSSPKQRKGISVSFSNGQIVLDRSSINRQVDQFDGNDSDDEQELADLINKPYRQRKHKLVSWSVEETRQFYECLRRFGTDFFLMNQVITNRTRNDVSHSCRIRSNLAKKQVQNRGKAKSALGQPHFGRSFEGEN</sequence>
<dbReference type="InterPro" id="IPR039467">
    <property type="entry name" value="TFIIIB_B''_Myb"/>
</dbReference>
<feature type="region of interest" description="Disordered" evidence="1">
    <location>
        <begin position="209"/>
        <end position="235"/>
    </location>
</feature>
<dbReference type="InterPro" id="IPR009057">
    <property type="entry name" value="Homeodomain-like_sf"/>
</dbReference>
<dbReference type="Proteomes" id="UP000008312">
    <property type="component" value="Unassembled WGS sequence"/>
</dbReference>
<protein>
    <recommendedName>
        <fullName evidence="2">Transcription factor TFIIIB component B'' Myb domain-containing protein</fullName>
    </recommendedName>
</protein>
<evidence type="ECO:0000313" key="3">
    <source>
        <dbReference type="EMBL" id="CBK23675.2"/>
    </source>
</evidence>
<feature type="domain" description="Transcription factor TFIIIB component B'' Myb" evidence="2">
    <location>
        <begin position="153"/>
        <end position="198"/>
    </location>
</feature>
<gene>
    <name evidence="3" type="ORF">GSBLH_T00006665001</name>
</gene>
<dbReference type="Pfam" id="PF15963">
    <property type="entry name" value="Myb_DNA-bind_7"/>
    <property type="match status" value="1"/>
</dbReference>
<dbReference type="OrthoDB" id="272624at2759"/>
<dbReference type="AlphaFoldDB" id="D8M6C2"/>
<keyword evidence="4" id="KW-1185">Reference proteome</keyword>
<dbReference type="EMBL" id="FN668661">
    <property type="protein sequence ID" value="CBK23675.2"/>
    <property type="molecule type" value="Genomic_DNA"/>
</dbReference>
<dbReference type="Gene3D" id="1.10.10.60">
    <property type="entry name" value="Homeodomain-like"/>
    <property type="match status" value="1"/>
</dbReference>
<dbReference type="RefSeq" id="XP_012897723.1">
    <property type="nucleotide sequence ID" value="XM_013042269.1"/>
</dbReference>
<organism evidence="3">
    <name type="scientific">Blastocystis hominis</name>
    <dbReference type="NCBI Taxonomy" id="12968"/>
    <lineage>
        <taxon>Eukaryota</taxon>
        <taxon>Sar</taxon>
        <taxon>Stramenopiles</taxon>
        <taxon>Bigyra</taxon>
        <taxon>Opalozoa</taxon>
        <taxon>Opalinata</taxon>
        <taxon>Blastocystidae</taxon>
        <taxon>Blastocystis</taxon>
    </lineage>
</organism>
<accession>D8M6C2</accession>
<proteinExistence type="predicted"/>
<name>D8M6C2_BLAHO</name>
<evidence type="ECO:0000256" key="1">
    <source>
        <dbReference type="SAM" id="MobiDB-lite"/>
    </source>
</evidence>
<evidence type="ECO:0000313" key="4">
    <source>
        <dbReference type="Proteomes" id="UP000008312"/>
    </source>
</evidence>